<dbReference type="PANTHER" id="PTHR35895:SF3">
    <property type="entry name" value="PRE-RRNA PROCESSING PROTEIN"/>
    <property type="match status" value="1"/>
</dbReference>
<evidence type="ECO:0000256" key="2">
    <source>
        <dbReference type="SAM" id="Phobius"/>
    </source>
</evidence>
<protein>
    <recommendedName>
        <fullName evidence="8">Pre-rRNA processing protein</fullName>
    </recommendedName>
</protein>
<keyword evidence="2" id="KW-1133">Transmembrane helix</keyword>
<dbReference type="Pfam" id="PF26174">
    <property type="entry name" value="LEA-2_1"/>
    <property type="match status" value="1"/>
</dbReference>
<feature type="compositionally biased region" description="Gly residues" evidence="1">
    <location>
        <begin position="77"/>
        <end position="88"/>
    </location>
</feature>
<keyword evidence="2" id="KW-0812">Transmembrane</keyword>
<keyword evidence="2" id="KW-0472">Membrane</keyword>
<dbReference type="Pfam" id="PF26150">
    <property type="entry name" value="LEA-2_4"/>
    <property type="match status" value="1"/>
</dbReference>
<dbReference type="EMBL" id="JAQGDS010000001">
    <property type="protein sequence ID" value="KAJ6264300.1"/>
    <property type="molecule type" value="Genomic_DNA"/>
</dbReference>
<sequence length="993" mass="106027">MQEEHWMSTEMDHSTFRRYSSASAPLGEHHGHGLADEGGGILSGLDCIFCLLSGLNERDEFAGREVRNGKEMAGPISGDGCGGGGGMQPTGVVGDDRPQRSRVMPGEGAAEGGRHDGGSRGGCSPSHDMAVAPAPFPSYGATSPPPASPSHLDDDSDQTLANTPLRPKSTSSVTNDDESEAYGFGFSDGHGYTESPTERSPLVPSTDANRRTPSDRETSAHTNHERGKQRSPLVLFVALSLLCSLIVLILLLGFLLPEAAQQYAKDAAQVQLNSLSVDSFTANAVRVRVQARVAIDGSRVKTPLSRRLGILVGSVARKIRIGSSEATLYLPDYPDGVLGTASFPDFIINLGNGQLTDLDIICEIVPGNIDGIKPALNEYLAGQIHSLRVQVESDVPLSSGIIALGTHKIVEEVVLKDIPALPAVELSRLNLAEIELPEQKALGANITVSVHNDYPINFEIPALSFSVLLLSCDQQYVEVAIARTSAIEIRPYKAIAADVKGVIKSIPFALIETCPGTGTSPLDDLLGQYVRGQSATAYIRGLPSDDKDSGVPAWLDEFLTSVTIPVPFPSGHAFKDIVKSFSLNDVDFQFPDPSAEPDGPDSPPIISATVQAIIRLPQEINAVLDVSKILANADIHYHGKKLGEFHVPNWAPATTIQHQEQHELEIIARVERVPLNVTDAEVLSEVVRKIYFGGGGSVKLQAIGTADVNVKLASLGAFVIRGIPAQGDIVIKGGNYTLDDINPRPKGIRVLSSNKRSVKLSADVTFHNPTNYTATIPYLNIAIMKNGAMLGNGTVRDAVIGLGKNRVVVDAFWAPLDGGDQARAIGKNTSLTVRAHEKSLPALPELSKALGSLELVIPLLSMPLDDDPDSPNNHHFVQSATLHLSSSTGTFVLRNPLKTDTIFLSNLTGVATHNGTLLGTLNYTYQFAVPPGISETPKLPVEWSLDGVGYDIVRRAVWGVLQIDAKAQCNIKLGSWHEKLDFEGSGIGAHVKL</sequence>
<comment type="caution">
    <text evidence="6">The sequence shown here is derived from an EMBL/GenBank/DDBJ whole genome shotgun (WGS) entry which is preliminary data.</text>
</comment>
<evidence type="ECO:0000259" key="4">
    <source>
        <dbReference type="Pfam" id="PF26150"/>
    </source>
</evidence>
<feature type="compositionally biased region" description="Polar residues" evidence="1">
    <location>
        <begin position="158"/>
        <end position="174"/>
    </location>
</feature>
<evidence type="ECO:0000313" key="6">
    <source>
        <dbReference type="EMBL" id="KAJ6264300.1"/>
    </source>
</evidence>
<proteinExistence type="predicted"/>
<feature type="compositionally biased region" description="Basic and acidic residues" evidence="1">
    <location>
        <begin position="208"/>
        <end position="227"/>
    </location>
</feature>
<reference evidence="6" key="1">
    <citation type="submission" date="2023-01" db="EMBL/GenBank/DDBJ databases">
        <title>The chitinases involved in constricting ring structure development in the nematode-trapping fungus Drechslerella dactyloides.</title>
        <authorList>
            <person name="Wang R."/>
            <person name="Zhang L."/>
            <person name="Tang P."/>
            <person name="Li S."/>
            <person name="Liang L."/>
        </authorList>
    </citation>
    <scope>NUCLEOTIDE SEQUENCE</scope>
    <source>
        <strain evidence="6">YMF1.00031</strain>
    </source>
</reference>
<feature type="transmembrane region" description="Helical" evidence="2">
    <location>
        <begin position="233"/>
        <end position="256"/>
    </location>
</feature>
<dbReference type="InterPro" id="IPR046368">
    <property type="entry name" value="Tag1"/>
</dbReference>
<gene>
    <name evidence="6" type="ORF">Dda_0445</name>
</gene>
<evidence type="ECO:0008006" key="8">
    <source>
        <dbReference type="Google" id="ProtNLM"/>
    </source>
</evidence>
<name>A0AAD6J6K0_DREDA</name>
<keyword evidence="7" id="KW-1185">Reference proteome</keyword>
<dbReference type="Pfam" id="PF26153">
    <property type="entry name" value="LEA-2L_5"/>
    <property type="match status" value="1"/>
</dbReference>
<dbReference type="AlphaFoldDB" id="A0AAD6J6K0"/>
<feature type="domain" description="Tag1-like fifth Ig-like" evidence="5">
    <location>
        <begin position="871"/>
        <end position="980"/>
    </location>
</feature>
<feature type="domain" description="Tag1-like fourth Ig-like" evidence="4">
    <location>
        <begin position="743"/>
        <end position="846"/>
    </location>
</feature>
<feature type="domain" description="Tag1 C-terminal" evidence="3">
    <location>
        <begin position="622"/>
        <end position="732"/>
    </location>
</feature>
<evidence type="ECO:0000259" key="3">
    <source>
        <dbReference type="Pfam" id="PF22786"/>
    </source>
</evidence>
<dbReference type="Proteomes" id="UP001221413">
    <property type="component" value="Unassembled WGS sequence"/>
</dbReference>
<organism evidence="6 7">
    <name type="scientific">Drechslerella dactyloides</name>
    <name type="common">Nematode-trapping fungus</name>
    <name type="synonym">Arthrobotrys dactyloides</name>
    <dbReference type="NCBI Taxonomy" id="74499"/>
    <lineage>
        <taxon>Eukaryota</taxon>
        <taxon>Fungi</taxon>
        <taxon>Dikarya</taxon>
        <taxon>Ascomycota</taxon>
        <taxon>Pezizomycotina</taxon>
        <taxon>Orbiliomycetes</taxon>
        <taxon>Orbiliales</taxon>
        <taxon>Orbiliaceae</taxon>
        <taxon>Drechslerella</taxon>
    </lineage>
</organism>
<accession>A0AAD6J6K0</accession>
<evidence type="ECO:0000313" key="7">
    <source>
        <dbReference type="Proteomes" id="UP001221413"/>
    </source>
</evidence>
<dbReference type="PANTHER" id="PTHR35895">
    <property type="entry name" value="CHROMOSOME 16, WHOLE GENOME SHOTGUN SEQUENCE"/>
    <property type="match status" value="1"/>
</dbReference>
<evidence type="ECO:0000256" key="1">
    <source>
        <dbReference type="SAM" id="MobiDB-lite"/>
    </source>
</evidence>
<feature type="region of interest" description="Disordered" evidence="1">
    <location>
        <begin position="67"/>
        <end position="227"/>
    </location>
</feature>
<evidence type="ECO:0000259" key="5">
    <source>
        <dbReference type="Pfam" id="PF26153"/>
    </source>
</evidence>
<dbReference type="InterPro" id="IPR059066">
    <property type="entry name" value="Ig_Tag1-like_5th"/>
</dbReference>
<dbReference type="GO" id="GO:0000329">
    <property type="term" value="C:fungal-type vacuole membrane"/>
    <property type="evidence" value="ECO:0007669"/>
    <property type="project" value="InterPro"/>
</dbReference>
<dbReference type="InterPro" id="IPR055011">
    <property type="entry name" value="Tag1_C"/>
</dbReference>
<dbReference type="InterPro" id="IPR059065">
    <property type="entry name" value="Ig_Tag1-like_4th"/>
</dbReference>
<dbReference type="Pfam" id="PF22786">
    <property type="entry name" value="Tag1_C"/>
    <property type="match status" value="1"/>
</dbReference>